<dbReference type="Pfam" id="PF06144">
    <property type="entry name" value="DNA_pol3_delta"/>
    <property type="match status" value="1"/>
</dbReference>
<dbReference type="OrthoDB" id="9804983at2"/>
<evidence type="ECO:0000256" key="6">
    <source>
        <dbReference type="ARBA" id="ARBA00022932"/>
    </source>
</evidence>
<evidence type="ECO:0000256" key="1">
    <source>
        <dbReference type="ARBA" id="ARBA00012417"/>
    </source>
</evidence>
<evidence type="ECO:0000256" key="2">
    <source>
        <dbReference type="ARBA" id="ARBA00017703"/>
    </source>
</evidence>
<dbReference type="PANTHER" id="PTHR34388:SF1">
    <property type="entry name" value="DNA POLYMERASE III SUBUNIT DELTA"/>
    <property type="match status" value="1"/>
</dbReference>
<dbReference type="InterPro" id="IPR010372">
    <property type="entry name" value="DNA_pol3_delta_N"/>
</dbReference>
<dbReference type="Gene3D" id="1.10.8.60">
    <property type="match status" value="1"/>
</dbReference>
<dbReference type="InterPro" id="IPR027417">
    <property type="entry name" value="P-loop_NTPase"/>
</dbReference>
<evidence type="ECO:0000313" key="10">
    <source>
        <dbReference type="EMBL" id="SHM92423.1"/>
    </source>
</evidence>
<dbReference type="GO" id="GO:0003677">
    <property type="term" value="F:DNA binding"/>
    <property type="evidence" value="ECO:0007669"/>
    <property type="project" value="InterPro"/>
</dbReference>
<evidence type="ECO:0000256" key="3">
    <source>
        <dbReference type="ARBA" id="ARBA00022679"/>
    </source>
</evidence>
<dbReference type="EC" id="2.7.7.7" evidence="1"/>
<dbReference type="Proteomes" id="UP000186002">
    <property type="component" value="Unassembled WGS sequence"/>
</dbReference>
<dbReference type="RefSeq" id="WP_073014600.1">
    <property type="nucleotide sequence ID" value="NZ_FRBW01000004.1"/>
</dbReference>
<comment type="similarity">
    <text evidence="7">Belongs to the DNA polymerase HolA subunit family.</text>
</comment>
<dbReference type="InterPro" id="IPR008921">
    <property type="entry name" value="DNA_pol3_clamp-load_cplx_C"/>
</dbReference>
<dbReference type="SUPFAM" id="SSF52540">
    <property type="entry name" value="P-loop containing nucleoside triphosphate hydrolases"/>
    <property type="match status" value="1"/>
</dbReference>
<evidence type="ECO:0000256" key="5">
    <source>
        <dbReference type="ARBA" id="ARBA00022705"/>
    </source>
</evidence>
<protein>
    <recommendedName>
        <fullName evidence="2">DNA polymerase III subunit delta</fullName>
        <ecNumber evidence="1">2.7.7.7</ecNumber>
    </recommendedName>
</protein>
<sequence length="347" mass="37623">MTALKAGDIDRFIAKPPEGGAAILIYGPDTGLVSERAGVLVAKASEGDDDPFNLAKIDAGEIVSDPSRLVDEVLTIPLFGGRRIIWIKDAGGKNMAPAATALLKLDDCPALVVIEAGDLKKGTGLRKLFEDNRKAIAIPCYADTERDIDQLIEQETREAGLTITKEAKAALHSLLGADRMASRGELRKLCLYALNKGRIDSDDVEAIIGDASAFEMSELIDASAMGDLSTLDHGLERLDAQGSNASVIAGQALKHFQWLHRMRIDIDRGKQPQQVVDTQRPPVFFKRKAAITRQILIWNAPDLEKAMERLADAMKTARLNDRIGPAVLSETLLTLARVAKARGSARR</sequence>
<evidence type="ECO:0000256" key="8">
    <source>
        <dbReference type="ARBA" id="ARBA00049244"/>
    </source>
</evidence>
<dbReference type="GO" id="GO:0009360">
    <property type="term" value="C:DNA polymerase III complex"/>
    <property type="evidence" value="ECO:0007669"/>
    <property type="project" value="InterPro"/>
</dbReference>
<dbReference type="SUPFAM" id="SSF48019">
    <property type="entry name" value="post-AAA+ oligomerization domain-like"/>
    <property type="match status" value="1"/>
</dbReference>
<evidence type="ECO:0000256" key="4">
    <source>
        <dbReference type="ARBA" id="ARBA00022695"/>
    </source>
</evidence>
<keyword evidence="11" id="KW-1185">Reference proteome</keyword>
<dbReference type="GO" id="GO:0003887">
    <property type="term" value="F:DNA-directed DNA polymerase activity"/>
    <property type="evidence" value="ECO:0007669"/>
    <property type="project" value="UniProtKB-KW"/>
</dbReference>
<comment type="catalytic activity">
    <reaction evidence="8">
        <text>DNA(n) + a 2'-deoxyribonucleoside 5'-triphosphate = DNA(n+1) + diphosphate</text>
        <dbReference type="Rhea" id="RHEA:22508"/>
        <dbReference type="Rhea" id="RHEA-COMP:17339"/>
        <dbReference type="Rhea" id="RHEA-COMP:17340"/>
        <dbReference type="ChEBI" id="CHEBI:33019"/>
        <dbReference type="ChEBI" id="CHEBI:61560"/>
        <dbReference type="ChEBI" id="CHEBI:173112"/>
        <dbReference type="EC" id="2.7.7.7"/>
    </reaction>
</comment>
<evidence type="ECO:0000313" key="11">
    <source>
        <dbReference type="Proteomes" id="UP000186002"/>
    </source>
</evidence>
<dbReference type="STRING" id="735517.SAMN05444272_3481"/>
<gene>
    <name evidence="10" type="ORF">SAMN05444272_3481</name>
</gene>
<dbReference type="GO" id="GO:0006261">
    <property type="term" value="P:DNA-templated DNA replication"/>
    <property type="evidence" value="ECO:0007669"/>
    <property type="project" value="TreeGrafter"/>
</dbReference>
<feature type="domain" description="DNA polymerase III delta N-terminal" evidence="9">
    <location>
        <begin position="24"/>
        <end position="96"/>
    </location>
</feature>
<dbReference type="AlphaFoldDB" id="A0A1M7MN94"/>
<organism evidence="10 11">
    <name type="scientific">Roseibium suaedae</name>
    <dbReference type="NCBI Taxonomy" id="735517"/>
    <lineage>
        <taxon>Bacteria</taxon>
        <taxon>Pseudomonadati</taxon>
        <taxon>Pseudomonadota</taxon>
        <taxon>Alphaproteobacteria</taxon>
        <taxon>Hyphomicrobiales</taxon>
        <taxon>Stappiaceae</taxon>
        <taxon>Roseibium</taxon>
    </lineage>
</organism>
<dbReference type="InterPro" id="IPR005790">
    <property type="entry name" value="DNA_polIII_delta"/>
</dbReference>
<dbReference type="Gene3D" id="1.20.272.10">
    <property type="match status" value="1"/>
</dbReference>
<dbReference type="PANTHER" id="PTHR34388">
    <property type="entry name" value="DNA POLYMERASE III SUBUNIT DELTA"/>
    <property type="match status" value="1"/>
</dbReference>
<reference evidence="10 11" key="1">
    <citation type="submission" date="2016-11" db="EMBL/GenBank/DDBJ databases">
        <authorList>
            <person name="Jaros S."/>
            <person name="Januszkiewicz K."/>
            <person name="Wedrychowicz H."/>
        </authorList>
    </citation>
    <scope>NUCLEOTIDE SEQUENCE [LARGE SCALE GENOMIC DNA]</scope>
    <source>
        <strain evidence="10 11">DSM 22153</strain>
    </source>
</reference>
<keyword evidence="3" id="KW-0808">Transferase</keyword>
<dbReference type="EMBL" id="FRBW01000004">
    <property type="protein sequence ID" value="SHM92423.1"/>
    <property type="molecule type" value="Genomic_DNA"/>
</dbReference>
<name>A0A1M7MN94_9HYPH</name>
<keyword evidence="6" id="KW-0239">DNA-directed DNA polymerase</keyword>
<keyword evidence="4" id="KW-0548">Nucleotidyltransferase</keyword>
<proteinExistence type="inferred from homology"/>
<accession>A0A1M7MN94</accession>
<dbReference type="Gene3D" id="3.40.50.300">
    <property type="entry name" value="P-loop containing nucleotide triphosphate hydrolases"/>
    <property type="match status" value="1"/>
</dbReference>
<keyword evidence="5" id="KW-0235">DNA replication</keyword>
<evidence type="ECO:0000259" key="9">
    <source>
        <dbReference type="Pfam" id="PF06144"/>
    </source>
</evidence>
<evidence type="ECO:0000256" key="7">
    <source>
        <dbReference type="ARBA" id="ARBA00034754"/>
    </source>
</evidence>
<dbReference type="NCBIfam" id="TIGR01128">
    <property type="entry name" value="holA"/>
    <property type="match status" value="1"/>
</dbReference>